<feature type="compositionally biased region" description="Basic and acidic residues" evidence="1">
    <location>
        <begin position="82"/>
        <end position="91"/>
    </location>
</feature>
<proteinExistence type="predicted"/>
<organism evidence="2 3">
    <name type="scientific">Calycina marina</name>
    <dbReference type="NCBI Taxonomy" id="1763456"/>
    <lineage>
        <taxon>Eukaryota</taxon>
        <taxon>Fungi</taxon>
        <taxon>Dikarya</taxon>
        <taxon>Ascomycota</taxon>
        <taxon>Pezizomycotina</taxon>
        <taxon>Leotiomycetes</taxon>
        <taxon>Helotiales</taxon>
        <taxon>Pezizellaceae</taxon>
        <taxon>Calycina</taxon>
    </lineage>
</organism>
<dbReference type="Pfam" id="PF13374">
    <property type="entry name" value="TPR_10"/>
    <property type="match status" value="1"/>
</dbReference>
<sequence length="107" mass="11482">MLGSQHPNTLQSMRNVGKALETLGRFPEAELMYRAALLGRVKILGDDHPHTRQVKQDLEGLAAVMSTEEGEKGAGYLTGGRQESDDPDIHADTSVGVEVPRISGPSS</sequence>
<evidence type="ECO:0000313" key="2">
    <source>
        <dbReference type="EMBL" id="KAG9240968.1"/>
    </source>
</evidence>
<dbReference type="InterPro" id="IPR011990">
    <property type="entry name" value="TPR-like_helical_dom_sf"/>
</dbReference>
<accession>A0A9P7YVX5</accession>
<evidence type="ECO:0008006" key="4">
    <source>
        <dbReference type="Google" id="ProtNLM"/>
    </source>
</evidence>
<reference evidence="2" key="1">
    <citation type="journal article" date="2021" name="IMA Fungus">
        <title>Genomic characterization of three marine fungi, including Emericellopsis atlantica sp. nov. with signatures of a generalist lifestyle and marine biomass degradation.</title>
        <authorList>
            <person name="Hagestad O.C."/>
            <person name="Hou L."/>
            <person name="Andersen J.H."/>
            <person name="Hansen E.H."/>
            <person name="Altermark B."/>
            <person name="Li C."/>
            <person name="Kuhnert E."/>
            <person name="Cox R.J."/>
            <person name="Crous P.W."/>
            <person name="Spatafora J.W."/>
            <person name="Lail K."/>
            <person name="Amirebrahimi M."/>
            <person name="Lipzen A."/>
            <person name="Pangilinan J."/>
            <person name="Andreopoulos W."/>
            <person name="Hayes R.D."/>
            <person name="Ng V."/>
            <person name="Grigoriev I.V."/>
            <person name="Jackson S.A."/>
            <person name="Sutton T.D.S."/>
            <person name="Dobson A.D.W."/>
            <person name="Rama T."/>
        </authorList>
    </citation>
    <scope>NUCLEOTIDE SEQUENCE</scope>
    <source>
        <strain evidence="2">TRa3180A</strain>
    </source>
</reference>
<gene>
    <name evidence="2" type="ORF">BJ878DRAFT_256600</name>
</gene>
<comment type="caution">
    <text evidence="2">The sequence shown here is derived from an EMBL/GenBank/DDBJ whole genome shotgun (WGS) entry which is preliminary data.</text>
</comment>
<dbReference type="Proteomes" id="UP000887226">
    <property type="component" value="Unassembled WGS sequence"/>
</dbReference>
<dbReference type="Gene3D" id="1.25.40.10">
    <property type="entry name" value="Tetratricopeptide repeat domain"/>
    <property type="match status" value="1"/>
</dbReference>
<dbReference type="AlphaFoldDB" id="A0A9P7YVX5"/>
<dbReference type="OrthoDB" id="626167at2759"/>
<dbReference type="EMBL" id="MU254299">
    <property type="protein sequence ID" value="KAG9240968.1"/>
    <property type="molecule type" value="Genomic_DNA"/>
</dbReference>
<evidence type="ECO:0000256" key="1">
    <source>
        <dbReference type="SAM" id="MobiDB-lite"/>
    </source>
</evidence>
<evidence type="ECO:0000313" key="3">
    <source>
        <dbReference type="Proteomes" id="UP000887226"/>
    </source>
</evidence>
<protein>
    <recommendedName>
        <fullName evidence="4">Kinesin light chain</fullName>
    </recommendedName>
</protein>
<feature type="region of interest" description="Disordered" evidence="1">
    <location>
        <begin position="67"/>
        <end position="107"/>
    </location>
</feature>
<name>A0A9P7YVX5_9HELO</name>
<keyword evidence="3" id="KW-1185">Reference proteome</keyword>